<dbReference type="EMBL" id="WNKX01000013">
    <property type="protein sequence ID" value="MTW12398.1"/>
    <property type="molecule type" value="Genomic_DNA"/>
</dbReference>
<name>A0A6L6QIU9_9BURK</name>
<dbReference type="Pfam" id="PF04365">
    <property type="entry name" value="BrnT_toxin"/>
    <property type="match status" value="1"/>
</dbReference>
<evidence type="ECO:0000313" key="2">
    <source>
        <dbReference type="Proteomes" id="UP000472320"/>
    </source>
</evidence>
<sequence length="92" mass="11088">MKIEFDPRKDASIRRKHSISLALSKEFDWRHEIAWVDKRFAYDECRMICLIAQGDTLYVAVYVDRGDVRRMISLRKANRREVTDYARDNQDY</sequence>
<dbReference type="Proteomes" id="UP000472320">
    <property type="component" value="Unassembled WGS sequence"/>
</dbReference>
<dbReference type="InterPro" id="IPR007460">
    <property type="entry name" value="BrnT_toxin"/>
</dbReference>
<gene>
    <name evidence="1" type="ORF">GM658_17460</name>
</gene>
<organism evidence="1 2">
    <name type="scientific">Massilia eburnea</name>
    <dbReference type="NCBI Taxonomy" id="1776165"/>
    <lineage>
        <taxon>Bacteria</taxon>
        <taxon>Pseudomonadati</taxon>
        <taxon>Pseudomonadota</taxon>
        <taxon>Betaproteobacteria</taxon>
        <taxon>Burkholderiales</taxon>
        <taxon>Oxalobacteraceae</taxon>
        <taxon>Telluria group</taxon>
        <taxon>Massilia</taxon>
    </lineage>
</organism>
<keyword evidence="2" id="KW-1185">Reference proteome</keyword>
<dbReference type="InterPro" id="IPR038573">
    <property type="entry name" value="BrnT_sf"/>
</dbReference>
<dbReference type="RefSeq" id="WP_170298859.1">
    <property type="nucleotide sequence ID" value="NZ_WNKX01000013.1"/>
</dbReference>
<proteinExistence type="predicted"/>
<accession>A0A6L6QIU9</accession>
<comment type="caution">
    <text evidence="1">The sequence shown here is derived from an EMBL/GenBank/DDBJ whole genome shotgun (WGS) entry which is preliminary data.</text>
</comment>
<evidence type="ECO:0000313" key="1">
    <source>
        <dbReference type="EMBL" id="MTW12398.1"/>
    </source>
</evidence>
<dbReference type="Gene3D" id="3.10.450.530">
    <property type="entry name" value="Ribonuclease toxin, BrnT, of type II toxin-antitoxin system"/>
    <property type="match status" value="1"/>
</dbReference>
<dbReference type="AlphaFoldDB" id="A0A6L6QIU9"/>
<reference evidence="1 2" key="1">
    <citation type="submission" date="2019-11" db="EMBL/GenBank/DDBJ databases">
        <title>Type strains purchased from KCTC, JCM and DSMZ.</title>
        <authorList>
            <person name="Lu H."/>
        </authorList>
    </citation>
    <scope>NUCLEOTIDE SEQUENCE [LARGE SCALE GENOMIC DNA]</scope>
    <source>
        <strain evidence="1 2">JCM 31587</strain>
    </source>
</reference>
<protein>
    <submittedName>
        <fullName evidence="1">BrnT family toxin</fullName>
    </submittedName>
</protein>